<dbReference type="SUPFAM" id="SSF46785">
    <property type="entry name" value="Winged helix' DNA-binding domain"/>
    <property type="match status" value="1"/>
</dbReference>
<dbReference type="PROSITE" id="PS01117">
    <property type="entry name" value="HTH_MARR_1"/>
    <property type="match status" value="1"/>
</dbReference>
<protein>
    <submittedName>
        <fullName evidence="5">MarR family transcriptional regulator</fullName>
    </submittedName>
</protein>
<evidence type="ECO:0000259" key="4">
    <source>
        <dbReference type="PROSITE" id="PS50995"/>
    </source>
</evidence>
<dbReference type="RefSeq" id="WP_237379791.1">
    <property type="nucleotide sequence ID" value="NZ_CP071793.1"/>
</dbReference>
<dbReference type="InterPro" id="IPR036388">
    <property type="entry name" value="WH-like_DNA-bd_sf"/>
</dbReference>
<dbReference type="Proteomes" id="UP000663929">
    <property type="component" value="Chromosome"/>
</dbReference>
<dbReference type="InterPro" id="IPR036390">
    <property type="entry name" value="WH_DNA-bd_sf"/>
</dbReference>
<dbReference type="AlphaFoldDB" id="A0A8A4TKU1"/>
<dbReference type="PANTHER" id="PTHR33164:SF57">
    <property type="entry name" value="MARR-FAMILY TRANSCRIPTIONAL REGULATOR"/>
    <property type="match status" value="1"/>
</dbReference>
<dbReference type="Gene3D" id="1.10.10.10">
    <property type="entry name" value="Winged helix-like DNA-binding domain superfamily/Winged helix DNA-binding domain"/>
    <property type="match status" value="1"/>
</dbReference>
<keyword evidence="1" id="KW-0805">Transcription regulation</keyword>
<evidence type="ECO:0000256" key="3">
    <source>
        <dbReference type="ARBA" id="ARBA00023163"/>
    </source>
</evidence>
<organism evidence="5 6">
    <name type="scientific">Sulfidibacter corallicola</name>
    <dbReference type="NCBI Taxonomy" id="2818388"/>
    <lineage>
        <taxon>Bacteria</taxon>
        <taxon>Pseudomonadati</taxon>
        <taxon>Acidobacteriota</taxon>
        <taxon>Holophagae</taxon>
        <taxon>Acanthopleuribacterales</taxon>
        <taxon>Acanthopleuribacteraceae</taxon>
        <taxon>Sulfidibacter</taxon>
    </lineage>
</organism>
<dbReference type="Pfam" id="PF12802">
    <property type="entry name" value="MarR_2"/>
    <property type="match status" value="1"/>
</dbReference>
<dbReference type="PANTHER" id="PTHR33164">
    <property type="entry name" value="TRANSCRIPTIONAL REGULATOR, MARR FAMILY"/>
    <property type="match status" value="1"/>
</dbReference>
<dbReference type="SMART" id="SM00347">
    <property type="entry name" value="HTH_MARR"/>
    <property type="match status" value="1"/>
</dbReference>
<reference evidence="5" key="1">
    <citation type="submission" date="2021-03" db="EMBL/GenBank/DDBJ databases">
        <title>Acanthopleuribacteraceae sp. M133.</title>
        <authorList>
            <person name="Wang G."/>
        </authorList>
    </citation>
    <scope>NUCLEOTIDE SEQUENCE</scope>
    <source>
        <strain evidence="5">M133</strain>
    </source>
</reference>
<dbReference type="InterPro" id="IPR000835">
    <property type="entry name" value="HTH_MarR-typ"/>
</dbReference>
<dbReference type="GO" id="GO:0003677">
    <property type="term" value="F:DNA binding"/>
    <property type="evidence" value="ECO:0007669"/>
    <property type="project" value="UniProtKB-KW"/>
</dbReference>
<dbReference type="PROSITE" id="PS50995">
    <property type="entry name" value="HTH_MARR_2"/>
    <property type="match status" value="1"/>
</dbReference>
<accession>A0A8A4TKU1</accession>
<evidence type="ECO:0000256" key="1">
    <source>
        <dbReference type="ARBA" id="ARBA00023015"/>
    </source>
</evidence>
<keyword evidence="3" id="KW-0804">Transcription</keyword>
<dbReference type="InterPro" id="IPR023187">
    <property type="entry name" value="Tscrpt_reg_MarR-type_CS"/>
</dbReference>
<name>A0A8A4TKU1_SULCO</name>
<evidence type="ECO:0000256" key="2">
    <source>
        <dbReference type="ARBA" id="ARBA00023125"/>
    </source>
</evidence>
<sequence>MTTEAFRHDLERAKRDSTAQILFKSARLLNESAIAILRRRTGESRLRATHTALFPHIDLEGTRLTELAARMGISKQAVGQLVEEMVGMGFLERVPDPRDGRAKLVRFSEEGRLGLFAGLAFLGELETRLTERLGPSRMQAFHESLTLLLDMLEHDPSLFEGL</sequence>
<evidence type="ECO:0000313" key="6">
    <source>
        <dbReference type="Proteomes" id="UP000663929"/>
    </source>
</evidence>
<dbReference type="EMBL" id="CP071793">
    <property type="protein sequence ID" value="QTD50160.1"/>
    <property type="molecule type" value="Genomic_DNA"/>
</dbReference>
<feature type="domain" description="HTH marR-type" evidence="4">
    <location>
        <begin position="15"/>
        <end position="154"/>
    </location>
</feature>
<dbReference type="GO" id="GO:0003700">
    <property type="term" value="F:DNA-binding transcription factor activity"/>
    <property type="evidence" value="ECO:0007669"/>
    <property type="project" value="InterPro"/>
</dbReference>
<dbReference type="KEGG" id="scor:J3U87_31635"/>
<dbReference type="InterPro" id="IPR039422">
    <property type="entry name" value="MarR/SlyA-like"/>
</dbReference>
<keyword evidence="2" id="KW-0238">DNA-binding</keyword>
<gene>
    <name evidence="5" type="ORF">J3U87_31635</name>
</gene>
<proteinExistence type="predicted"/>
<dbReference type="GO" id="GO:0006950">
    <property type="term" value="P:response to stress"/>
    <property type="evidence" value="ECO:0007669"/>
    <property type="project" value="TreeGrafter"/>
</dbReference>
<keyword evidence="6" id="KW-1185">Reference proteome</keyword>
<evidence type="ECO:0000313" key="5">
    <source>
        <dbReference type="EMBL" id="QTD50160.1"/>
    </source>
</evidence>